<keyword evidence="3" id="KW-0547">Nucleotide-binding</keyword>
<evidence type="ECO:0000313" key="9">
    <source>
        <dbReference type="Proteomes" id="UP000678393"/>
    </source>
</evidence>
<organism evidence="8 9">
    <name type="scientific">Candidula unifasciata</name>
    <dbReference type="NCBI Taxonomy" id="100452"/>
    <lineage>
        <taxon>Eukaryota</taxon>
        <taxon>Metazoa</taxon>
        <taxon>Spiralia</taxon>
        <taxon>Lophotrochozoa</taxon>
        <taxon>Mollusca</taxon>
        <taxon>Gastropoda</taxon>
        <taxon>Heterobranchia</taxon>
        <taxon>Euthyneura</taxon>
        <taxon>Panpulmonata</taxon>
        <taxon>Eupulmonata</taxon>
        <taxon>Stylommatophora</taxon>
        <taxon>Helicina</taxon>
        <taxon>Helicoidea</taxon>
        <taxon>Geomitridae</taxon>
        <taxon>Candidula</taxon>
    </lineage>
</organism>
<feature type="non-terminal residue" evidence="8">
    <location>
        <position position="389"/>
    </location>
</feature>
<evidence type="ECO:0000256" key="5">
    <source>
        <dbReference type="ARBA" id="ARBA00022840"/>
    </source>
</evidence>
<evidence type="ECO:0000256" key="1">
    <source>
        <dbReference type="ARBA" id="ARBA00022527"/>
    </source>
</evidence>
<dbReference type="PROSITE" id="PS00108">
    <property type="entry name" value="PROTEIN_KINASE_ST"/>
    <property type="match status" value="1"/>
</dbReference>
<dbReference type="OrthoDB" id="3205605at2759"/>
<dbReference type="SUPFAM" id="SSF56112">
    <property type="entry name" value="Protein kinase-like (PK-like)"/>
    <property type="match status" value="1"/>
</dbReference>
<proteinExistence type="predicted"/>
<evidence type="ECO:0000256" key="3">
    <source>
        <dbReference type="ARBA" id="ARBA00022741"/>
    </source>
</evidence>
<dbReference type="InterPro" id="IPR000719">
    <property type="entry name" value="Prot_kinase_dom"/>
</dbReference>
<gene>
    <name evidence="8" type="ORF">CUNI_LOCUS15613</name>
</gene>
<reference evidence="8" key="1">
    <citation type="submission" date="2021-04" db="EMBL/GenBank/DDBJ databases">
        <authorList>
            <consortium name="Molecular Ecology Group"/>
        </authorList>
    </citation>
    <scope>NUCLEOTIDE SEQUENCE</scope>
</reference>
<dbReference type="GO" id="GO:0004674">
    <property type="term" value="F:protein serine/threonine kinase activity"/>
    <property type="evidence" value="ECO:0007669"/>
    <property type="project" value="UniProtKB-KW"/>
</dbReference>
<comment type="caution">
    <text evidence="8">The sequence shown here is derived from an EMBL/GenBank/DDBJ whole genome shotgun (WGS) entry which is preliminary data.</text>
</comment>
<feature type="region of interest" description="Disordered" evidence="6">
    <location>
        <begin position="1"/>
        <end position="64"/>
    </location>
</feature>
<feature type="domain" description="Protein kinase" evidence="7">
    <location>
        <begin position="89"/>
        <end position="343"/>
    </location>
</feature>
<keyword evidence="5" id="KW-0067">ATP-binding</keyword>
<dbReference type="PROSITE" id="PS50011">
    <property type="entry name" value="PROTEIN_KINASE_DOM"/>
    <property type="match status" value="1"/>
</dbReference>
<dbReference type="SMART" id="SM00220">
    <property type="entry name" value="S_TKc"/>
    <property type="match status" value="1"/>
</dbReference>
<dbReference type="Gene3D" id="3.30.200.20">
    <property type="entry name" value="Phosphorylase Kinase, domain 1"/>
    <property type="match status" value="1"/>
</dbReference>
<dbReference type="AlphaFoldDB" id="A0A8S3ZQL9"/>
<dbReference type="Gene3D" id="1.10.510.10">
    <property type="entry name" value="Transferase(Phosphotransferase) domain 1"/>
    <property type="match status" value="1"/>
</dbReference>
<sequence length="389" mass="44008">MGNSNKSSLRKTQSVPDTQRLAPDAPVFDKQKSVSQLRLNQPLEKPGKPGKAGKKHKHHTKEEIPQLAPSDAAFLPEFPLRGELEDLDFHVLGVIARGAYGNVIKVQREDEKKFYAVKVLDKAQIIQEGAIRQCKDEATIQSMAGEHLFVVKAHEYWQSSGNLFIVLDYVPYGDMFTLWTFHGAFPEKLVQVYIAEMAMVIDFLHNASVIYRDVKMENILFNAKGHIQLTDFGLAKWLQGGDVTRTVCGTLQYMAPEVLSVYPYGHSADWWSLGILMYAMLAGRYPVDGADTHTKMAQKVFESDFFLPSTISDSAQDVINKLLTKSPHKRLCDVNSLQDLDFFQGIFFPDLIEQKLNPLDVVPEDFFPMTGHSWAPQLLTPEEQRDFDQ</sequence>
<dbReference type="PANTHER" id="PTHR24355:SF1">
    <property type="entry name" value="RIBOSOMAL PROTEIN S6 KINASE-RELATED PROTEIN"/>
    <property type="match status" value="1"/>
</dbReference>
<keyword evidence="9" id="KW-1185">Reference proteome</keyword>
<dbReference type="Proteomes" id="UP000678393">
    <property type="component" value="Unassembled WGS sequence"/>
</dbReference>
<feature type="compositionally biased region" description="Polar residues" evidence="6">
    <location>
        <begin position="1"/>
        <end position="17"/>
    </location>
</feature>
<name>A0A8S3ZQL9_9EUPU</name>
<keyword evidence="4" id="KW-0418">Kinase</keyword>
<dbReference type="CDD" id="cd05123">
    <property type="entry name" value="STKc_AGC"/>
    <property type="match status" value="1"/>
</dbReference>
<dbReference type="InterPro" id="IPR008271">
    <property type="entry name" value="Ser/Thr_kinase_AS"/>
</dbReference>
<evidence type="ECO:0000313" key="8">
    <source>
        <dbReference type="EMBL" id="CAG5130055.1"/>
    </source>
</evidence>
<evidence type="ECO:0000256" key="2">
    <source>
        <dbReference type="ARBA" id="ARBA00022679"/>
    </source>
</evidence>
<keyword evidence="2" id="KW-0808">Transferase</keyword>
<evidence type="ECO:0000259" key="7">
    <source>
        <dbReference type="PROSITE" id="PS50011"/>
    </source>
</evidence>
<dbReference type="GO" id="GO:0005524">
    <property type="term" value="F:ATP binding"/>
    <property type="evidence" value="ECO:0007669"/>
    <property type="project" value="UniProtKB-KW"/>
</dbReference>
<evidence type="ECO:0000256" key="6">
    <source>
        <dbReference type="SAM" id="MobiDB-lite"/>
    </source>
</evidence>
<protein>
    <recommendedName>
        <fullName evidence="7">Protein kinase domain-containing protein</fullName>
    </recommendedName>
</protein>
<dbReference type="EMBL" id="CAJHNH020003824">
    <property type="protein sequence ID" value="CAG5130055.1"/>
    <property type="molecule type" value="Genomic_DNA"/>
</dbReference>
<dbReference type="Pfam" id="PF00069">
    <property type="entry name" value="Pkinase"/>
    <property type="match status" value="1"/>
</dbReference>
<dbReference type="InterPro" id="IPR011009">
    <property type="entry name" value="Kinase-like_dom_sf"/>
</dbReference>
<dbReference type="InterPro" id="IPR045270">
    <property type="entry name" value="STKc_AGC"/>
</dbReference>
<accession>A0A8S3ZQL9</accession>
<keyword evidence="1" id="KW-0723">Serine/threonine-protein kinase</keyword>
<evidence type="ECO:0000256" key="4">
    <source>
        <dbReference type="ARBA" id="ARBA00022777"/>
    </source>
</evidence>
<dbReference type="PANTHER" id="PTHR24355">
    <property type="entry name" value="G PROTEIN-COUPLED RECEPTOR KINASE/RIBOSOMAL PROTEIN S6 KINASE"/>
    <property type="match status" value="1"/>
</dbReference>